<gene>
    <name evidence="2" type="ORF">VNO77_03067</name>
</gene>
<keyword evidence="1" id="KW-1133">Transmembrane helix</keyword>
<feature type="transmembrane region" description="Helical" evidence="1">
    <location>
        <begin position="81"/>
        <end position="98"/>
    </location>
</feature>
<keyword evidence="3" id="KW-1185">Reference proteome</keyword>
<evidence type="ECO:0000256" key="1">
    <source>
        <dbReference type="SAM" id="Phobius"/>
    </source>
</evidence>
<keyword evidence="1" id="KW-0472">Membrane</keyword>
<name>A0AAN9R6L4_CANGL</name>
<comment type="caution">
    <text evidence="2">The sequence shown here is derived from an EMBL/GenBank/DDBJ whole genome shotgun (WGS) entry which is preliminary data.</text>
</comment>
<dbReference type="EMBL" id="JAYMYQ010000001">
    <property type="protein sequence ID" value="KAK7361041.1"/>
    <property type="molecule type" value="Genomic_DNA"/>
</dbReference>
<accession>A0AAN9R6L4</accession>
<proteinExistence type="predicted"/>
<evidence type="ECO:0000313" key="2">
    <source>
        <dbReference type="EMBL" id="KAK7361041.1"/>
    </source>
</evidence>
<keyword evidence="1" id="KW-0812">Transmembrane</keyword>
<dbReference type="AlphaFoldDB" id="A0AAN9R6L4"/>
<evidence type="ECO:0000313" key="3">
    <source>
        <dbReference type="Proteomes" id="UP001367508"/>
    </source>
</evidence>
<reference evidence="2 3" key="1">
    <citation type="submission" date="2024-01" db="EMBL/GenBank/DDBJ databases">
        <title>The genomes of 5 underutilized Papilionoideae crops provide insights into root nodulation and disease resistanc.</title>
        <authorList>
            <person name="Jiang F."/>
        </authorList>
    </citation>
    <scope>NUCLEOTIDE SEQUENCE [LARGE SCALE GENOMIC DNA]</scope>
    <source>
        <strain evidence="2">LVBAO_FW01</strain>
        <tissue evidence="2">Leaves</tissue>
    </source>
</reference>
<protein>
    <submittedName>
        <fullName evidence="2">Uncharacterized protein</fullName>
    </submittedName>
</protein>
<feature type="transmembrane region" description="Helical" evidence="1">
    <location>
        <begin position="21"/>
        <end position="46"/>
    </location>
</feature>
<sequence>MRPPLLIISWIKPCKVRWTGLPALAVSLSDMLLVLVIVCAEVSVFLTYLHIWFEWTYLSCTLPWLFTARGNCNRVIQRHHCLPYILLLCALLVLILYLKSGPYLSFHRYPKTNQRQAGSCHLKWATLLLPKLAPVDTFLI</sequence>
<organism evidence="2 3">
    <name type="scientific">Canavalia gladiata</name>
    <name type="common">Sword bean</name>
    <name type="synonym">Dolichos gladiatus</name>
    <dbReference type="NCBI Taxonomy" id="3824"/>
    <lineage>
        <taxon>Eukaryota</taxon>
        <taxon>Viridiplantae</taxon>
        <taxon>Streptophyta</taxon>
        <taxon>Embryophyta</taxon>
        <taxon>Tracheophyta</taxon>
        <taxon>Spermatophyta</taxon>
        <taxon>Magnoliopsida</taxon>
        <taxon>eudicotyledons</taxon>
        <taxon>Gunneridae</taxon>
        <taxon>Pentapetalae</taxon>
        <taxon>rosids</taxon>
        <taxon>fabids</taxon>
        <taxon>Fabales</taxon>
        <taxon>Fabaceae</taxon>
        <taxon>Papilionoideae</taxon>
        <taxon>50 kb inversion clade</taxon>
        <taxon>NPAAA clade</taxon>
        <taxon>indigoferoid/millettioid clade</taxon>
        <taxon>Phaseoleae</taxon>
        <taxon>Canavalia</taxon>
    </lineage>
</organism>
<dbReference type="Proteomes" id="UP001367508">
    <property type="component" value="Unassembled WGS sequence"/>
</dbReference>